<dbReference type="Gene3D" id="3.20.20.140">
    <property type="entry name" value="Metal-dependent hydrolases"/>
    <property type="match status" value="1"/>
</dbReference>
<evidence type="ECO:0000256" key="3">
    <source>
        <dbReference type="ARBA" id="ARBA00008397"/>
    </source>
</evidence>
<dbReference type="SUPFAM" id="SSF51556">
    <property type="entry name" value="Metallo-dependent hydrolases"/>
    <property type="match status" value="1"/>
</dbReference>
<sequence>LARFGNRPDLTIILFTLDETVYSRELAPLAGHYPALKLGPAWWFHDSPEGMRRYREQVTETAGFYNTVGFNDDTRAFLSIPARHDVARRIDAGFLARLVAEHRLDGDDAFEVAHDLAYRLVKQAYKL</sequence>
<accession>A0A4Q9VYG2</accession>
<dbReference type="GO" id="GO:0042840">
    <property type="term" value="P:D-glucuronate catabolic process"/>
    <property type="evidence" value="ECO:0007669"/>
    <property type="project" value="TreeGrafter"/>
</dbReference>
<evidence type="ECO:0000256" key="2">
    <source>
        <dbReference type="ARBA" id="ARBA00004892"/>
    </source>
</evidence>
<dbReference type="GO" id="GO:0008880">
    <property type="term" value="F:glucuronate isomerase activity"/>
    <property type="evidence" value="ECO:0007669"/>
    <property type="project" value="UniProtKB-EC"/>
</dbReference>
<dbReference type="UniPathway" id="UPA00246"/>
<evidence type="ECO:0000256" key="5">
    <source>
        <dbReference type="ARBA" id="ARBA00020555"/>
    </source>
</evidence>
<comment type="similarity">
    <text evidence="3">Belongs to the metallo-dependent hydrolases superfamily. Uronate isomerase family.</text>
</comment>
<evidence type="ECO:0000313" key="8">
    <source>
        <dbReference type="Proteomes" id="UP000292781"/>
    </source>
</evidence>
<organism evidence="7 8">
    <name type="scientific">Siculibacillus lacustris</name>
    <dbReference type="NCBI Taxonomy" id="1549641"/>
    <lineage>
        <taxon>Bacteria</taxon>
        <taxon>Pseudomonadati</taxon>
        <taxon>Pseudomonadota</taxon>
        <taxon>Alphaproteobacteria</taxon>
        <taxon>Hyphomicrobiales</taxon>
        <taxon>Ancalomicrobiaceae</taxon>
        <taxon>Siculibacillus</taxon>
    </lineage>
</organism>
<comment type="catalytic activity">
    <reaction evidence="1">
        <text>D-glucuronate = D-fructuronate</text>
        <dbReference type="Rhea" id="RHEA:13049"/>
        <dbReference type="ChEBI" id="CHEBI:58720"/>
        <dbReference type="ChEBI" id="CHEBI:59863"/>
        <dbReference type="EC" id="5.3.1.12"/>
    </reaction>
</comment>
<feature type="non-terminal residue" evidence="7">
    <location>
        <position position="1"/>
    </location>
</feature>
<evidence type="ECO:0000256" key="4">
    <source>
        <dbReference type="ARBA" id="ARBA00012546"/>
    </source>
</evidence>
<dbReference type="InterPro" id="IPR003766">
    <property type="entry name" value="Uronate_isomerase"/>
</dbReference>
<keyword evidence="8" id="KW-1185">Reference proteome</keyword>
<dbReference type="Pfam" id="PF02614">
    <property type="entry name" value="UxaC"/>
    <property type="match status" value="1"/>
</dbReference>
<evidence type="ECO:0000256" key="6">
    <source>
        <dbReference type="ARBA" id="ARBA00023235"/>
    </source>
</evidence>
<protein>
    <recommendedName>
        <fullName evidence="5">Uronate isomerase</fullName>
        <ecNumber evidence="4">5.3.1.12</ecNumber>
    </recommendedName>
</protein>
<dbReference type="RefSeq" id="WP_206365330.1">
    <property type="nucleotide sequence ID" value="NZ_SJFN01000001.1"/>
</dbReference>
<dbReference type="PANTHER" id="PTHR30068">
    <property type="entry name" value="URONATE ISOMERASE"/>
    <property type="match status" value="1"/>
</dbReference>
<dbReference type="AlphaFoldDB" id="A0A4Q9VYG2"/>
<dbReference type="GO" id="GO:0019698">
    <property type="term" value="P:D-galacturonate catabolic process"/>
    <property type="evidence" value="ECO:0007669"/>
    <property type="project" value="TreeGrafter"/>
</dbReference>
<dbReference type="InterPro" id="IPR032466">
    <property type="entry name" value="Metal_Hydrolase"/>
</dbReference>
<dbReference type="EMBL" id="SJFN01000001">
    <property type="protein sequence ID" value="TBW41154.1"/>
    <property type="molecule type" value="Genomic_DNA"/>
</dbReference>
<comment type="pathway">
    <text evidence="2">Carbohydrate metabolism; pentose and glucuronate interconversion.</text>
</comment>
<gene>
    <name evidence="7" type="ORF">EYW49_00005</name>
</gene>
<evidence type="ECO:0000313" key="7">
    <source>
        <dbReference type="EMBL" id="TBW41154.1"/>
    </source>
</evidence>
<dbReference type="PANTHER" id="PTHR30068:SF4">
    <property type="entry name" value="URONATE ISOMERASE"/>
    <property type="match status" value="1"/>
</dbReference>
<keyword evidence="6 7" id="KW-0413">Isomerase</keyword>
<proteinExistence type="inferred from homology"/>
<name>A0A4Q9VYG2_9HYPH</name>
<dbReference type="Proteomes" id="UP000292781">
    <property type="component" value="Unassembled WGS sequence"/>
</dbReference>
<reference evidence="7 8" key="1">
    <citation type="submission" date="2019-02" db="EMBL/GenBank/DDBJ databases">
        <title>Siculibacillus lacustris gen. nov., sp. nov., a new rosette-forming bacterium isolated from a freshwater crater lake (Lake St. Ana, Romania).</title>
        <authorList>
            <person name="Felfoldi T."/>
            <person name="Marton Z."/>
            <person name="Szabo A."/>
            <person name="Mentes A."/>
            <person name="Boka K."/>
            <person name="Marialigeti K."/>
            <person name="Mathe I."/>
            <person name="Koncz M."/>
            <person name="Schumann P."/>
            <person name="Toth E."/>
        </authorList>
    </citation>
    <scope>NUCLEOTIDE SEQUENCE [LARGE SCALE GENOMIC DNA]</scope>
    <source>
        <strain evidence="7 8">SA-279</strain>
    </source>
</reference>
<dbReference type="EC" id="5.3.1.12" evidence="4"/>
<evidence type="ECO:0000256" key="1">
    <source>
        <dbReference type="ARBA" id="ARBA00001165"/>
    </source>
</evidence>
<comment type="caution">
    <text evidence="7">The sequence shown here is derived from an EMBL/GenBank/DDBJ whole genome shotgun (WGS) entry which is preliminary data.</text>
</comment>